<dbReference type="EMBL" id="JACIBY010000011">
    <property type="protein sequence ID" value="MBB3840549.1"/>
    <property type="molecule type" value="Genomic_DNA"/>
</dbReference>
<keyword evidence="1" id="KW-1133">Transmembrane helix</keyword>
<keyword evidence="1" id="KW-0472">Membrane</keyword>
<feature type="transmembrane region" description="Helical" evidence="1">
    <location>
        <begin position="89"/>
        <end position="111"/>
    </location>
</feature>
<feature type="transmembrane region" description="Helical" evidence="1">
    <location>
        <begin position="202"/>
        <end position="222"/>
    </location>
</feature>
<feature type="transmembrane region" description="Helical" evidence="1">
    <location>
        <begin position="231"/>
        <end position="253"/>
    </location>
</feature>
<dbReference type="RefSeq" id="WP_183977576.1">
    <property type="nucleotide sequence ID" value="NZ_JACIBY010000011.1"/>
</dbReference>
<evidence type="ECO:0000313" key="2">
    <source>
        <dbReference type="EMBL" id="MBB3840549.1"/>
    </source>
</evidence>
<keyword evidence="3" id="KW-1185">Reference proteome</keyword>
<accession>A0A7W5ZP66</accession>
<evidence type="ECO:0000256" key="1">
    <source>
        <dbReference type="SAM" id="Phobius"/>
    </source>
</evidence>
<organism evidence="2 3">
    <name type="scientific">Runella defluvii</name>
    <dbReference type="NCBI Taxonomy" id="370973"/>
    <lineage>
        <taxon>Bacteria</taxon>
        <taxon>Pseudomonadati</taxon>
        <taxon>Bacteroidota</taxon>
        <taxon>Cytophagia</taxon>
        <taxon>Cytophagales</taxon>
        <taxon>Spirosomataceae</taxon>
        <taxon>Runella</taxon>
    </lineage>
</organism>
<reference evidence="2 3" key="1">
    <citation type="submission" date="2020-08" db="EMBL/GenBank/DDBJ databases">
        <title>Genomic Encyclopedia of Type Strains, Phase IV (KMG-IV): sequencing the most valuable type-strain genomes for metagenomic binning, comparative biology and taxonomic classification.</title>
        <authorList>
            <person name="Goeker M."/>
        </authorList>
    </citation>
    <scope>NUCLEOTIDE SEQUENCE [LARGE SCALE GENOMIC DNA]</scope>
    <source>
        <strain evidence="2 3">DSM 17976</strain>
    </source>
</reference>
<feature type="transmembrane region" description="Helical" evidence="1">
    <location>
        <begin position="259"/>
        <end position="279"/>
    </location>
</feature>
<comment type="caution">
    <text evidence="2">The sequence shown here is derived from an EMBL/GenBank/DDBJ whole genome shotgun (WGS) entry which is preliminary data.</text>
</comment>
<feature type="transmembrane region" description="Helical" evidence="1">
    <location>
        <begin position="140"/>
        <end position="161"/>
    </location>
</feature>
<feature type="transmembrane region" description="Helical" evidence="1">
    <location>
        <begin position="118"/>
        <end position="134"/>
    </location>
</feature>
<dbReference type="AlphaFoldDB" id="A0A7W5ZP66"/>
<feature type="transmembrane region" description="Helical" evidence="1">
    <location>
        <begin position="173"/>
        <end position="196"/>
    </location>
</feature>
<feature type="transmembrane region" description="Helical" evidence="1">
    <location>
        <begin position="291"/>
        <end position="312"/>
    </location>
</feature>
<sequence>MPKTTAGLTGLLIGAALYVAWYFYYVAHYAVDIPYLDDYDAILEYLLAFREDTPWEKLRSILLPHNEHIISMTRMVSWINYGLTGHLNIFALLLWGNALLLVPLAVLYATFVPTERYPAPYFLLVILVFLNPQYSVTALWAMALWSNIWVFVPVTLSILLVTRPKQWYWSIPFAVVATFANGNGLMIWPIGFLLLFFERRPFLQWAIWAGAGIFTCGSYFYLMRQQPSEGLFLLTNLPLLPFNVLAFLGSYGALLGGKAGQIIAVIVGTGVATMTLITTKNYLKTRQRTDLVLLALVAFVALTALAVGLFRAEKGMSIIIGGRYRQYSSLAVAVSLLMAFRHLPFHLPRWGRVSVWGVVGLVTVLSFYRDIGLRKTTEWRTIVDYHNRLHNRLDLLATTPNPRYGADVVEAKQTGLYTVTAPYDLLTQLNSATRTDLASQAVAERFEEKKLDGVTCGNYWLIEEPQLQFPSRDNEAIYLVLSKDNQHIIFPTASKRNGLSAMLKQRSYFRKGLEAEVYDCLQSFDAYEINWLKVGQKPVLYTTHRTISQFHIRFKQ</sequence>
<feature type="transmembrane region" description="Helical" evidence="1">
    <location>
        <begin position="7"/>
        <end position="27"/>
    </location>
</feature>
<keyword evidence="1" id="KW-0812">Transmembrane</keyword>
<name>A0A7W5ZP66_9BACT</name>
<evidence type="ECO:0000313" key="3">
    <source>
        <dbReference type="Proteomes" id="UP000541352"/>
    </source>
</evidence>
<gene>
    <name evidence="2" type="ORF">FHS57_004569</name>
</gene>
<proteinExistence type="predicted"/>
<protein>
    <submittedName>
        <fullName evidence="2">Uncharacterized protein</fullName>
    </submittedName>
</protein>
<dbReference type="Proteomes" id="UP000541352">
    <property type="component" value="Unassembled WGS sequence"/>
</dbReference>